<sequence>MGVIGLLTIDCKAEGKYDAYAIDGIWYIRLADDEFECWNKSEQRSPENNILRSSERRTAHACDRQHGALLKDDGDIDEDDDGTYLLRRGSLESREEWLARKQIIASRIRGSSESDVGVKMWKNYSIDGGKGQL</sequence>
<dbReference type="Proteomes" id="UP001152300">
    <property type="component" value="Unassembled WGS sequence"/>
</dbReference>
<dbReference type="EMBL" id="JAPEIS010000018">
    <property type="protein sequence ID" value="KAJ8057935.1"/>
    <property type="molecule type" value="Genomic_DNA"/>
</dbReference>
<evidence type="ECO:0000313" key="1">
    <source>
        <dbReference type="EMBL" id="KAJ8057935.1"/>
    </source>
</evidence>
<keyword evidence="2" id="KW-1185">Reference proteome</keyword>
<evidence type="ECO:0000313" key="2">
    <source>
        <dbReference type="Proteomes" id="UP001152300"/>
    </source>
</evidence>
<name>A0A9X0A7Z8_9HELO</name>
<comment type="caution">
    <text evidence="1">The sequence shown here is derived from an EMBL/GenBank/DDBJ whole genome shotgun (WGS) entry which is preliminary data.</text>
</comment>
<dbReference type="OrthoDB" id="3556695at2759"/>
<gene>
    <name evidence="1" type="ORF">OCU04_013114</name>
</gene>
<proteinExistence type="predicted"/>
<dbReference type="AlphaFoldDB" id="A0A9X0A7Z8"/>
<protein>
    <submittedName>
        <fullName evidence="1">Uncharacterized protein</fullName>
    </submittedName>
</protein>
<reference evidence="1" key="1">
    <citation type="submission" date="2022-11" db="EMBL/GenBank/DDBJ databases">
        <title>Genome Resource of Sclerotinia nivalis Strain SnTB1, a Plant Pathogen Isolated from American Ginseng.</title>
        <authorList>
            <person name="Fan S."/>
        </authorList>
    </citation>
    <scope>NUCLEOTIDE SEQUENCE</scope>
    <source>
        <strain evidence="1">SnTB1</strain>
    </source>
</reference>
<organism evidence="1 2">
    <name type="scientific">Sclerotinia nivalis</name>
    <dbReference type="NCBI Taxonomy" id="352851"/>
    <lineage>
        <taxon>Eukaryota</taxon>
        <taxon>Fungi</taxon>
        <taxon>Dikarya</taxon>
        <taxon>Ascomycota</taxon>
        <taxon>Pezizomycotina</taxon>
        <taxon>Leotiomycetes</taxon>
        <taxon>Helotiales</taxon>
        <taxon>Sclerotiniaceae</taxon>
        <taxon>Sclerotinia</taxon>
    </lineage>
</organism>
<accession>A0A9X0A7Z8</accession>